<name>A0ABX7NRN2_9BACT</name>
<dbReference type="RefSeq" id="WP_206723119.1">
    <property type="nucleotide sequence ID" value="NZ_CP071090.1"/>
</dbReference>
<protein>
    <recommendedName>
        <fullName evidence="1">DUF7691 domain-containing protein</fullName>
    </recommendedName>
</protein>
<evidence type="ECO:0000259" key="1">
    <source>
        <dbReference type="Pfam" id="PF24740"/>
    </source>
</evidence>
<organism evidence="2 3">
    <name type="scientific">Pyxidicoccus parkwayensis</name>
    <dbReference type="NCBI Taxonomy" id="2813578"/>
    <lineage>
        <taxon>Bacteria</taxon>
        <taxon>Pseudomonadati</taxon>
        <taxon>Myxococcota</taxon>
        <taxon>Myxococcia</taxon>
        <taxon>Myxococcales</taxon>
        <taxon>Cystobacterineae</taxon>
        <taxon>Myxococcaceae</taxon>
        <taxon>Pyxidicoccus</taxon>
    </lineage>
</organism>
<accession>A0ABX7NRN2</accession>
<dbReference type="InterPro" id="IPR056108">
    <property type="entry name" value="DUF7691"/>
</dbReference>
<proteinExistence type="predicted"/>
<reference evidence="2 3" key="1">
    <citation type="submission" date="2021-02" db="EMBL/GenBank/DDBJ databases">
        <title>De Novo genome assembly of isolated myxobacteria.</title>
        <authorList>
            <person name="Stevens D.C."/>
        </authorList>
    </citation>
    <scope>NUCLEOTIDE SEQUENCE [LARGE SCALE GENOMIC DNA]</scope>
    <source>
        <strain evidence="3">SCPEA02</strain>
    </source>
</reference>
<dbReference type="Pfam" id="PF24740">
    <property type="entry name" value="DUF7691"/>
    <property type="match status" value="1"/>
</dbReference>
<evidence type="ECO:0000313" key="2">
    <source>
        <dbReference type="EMBL" id="QSQ21542.1"/>
    </source>
</evidence>
<dbReference type="Proteomes" id="UP000662747">
    <property type="component" value="Chromosome"/>
</dbReference>
<dbReference type="EMBL" id="CP071090">
    <property type="protein sequence ID" value="QSQ21542.1"/>
    <property type="molecule type" value="Genomic_DNA"/>
</dbReference>
<gene>
    <name evidence="2" type="ORF">JY651_41235</name>
</gene>
<feature type="domain" description="DUF7691" evidence="1">
    <location>
        <begin position="1"/>
        <end position="190"/>
    </location>
</feature>
<keyword evidence="3" id="KW-1185">Reference proteome</keyword>
<sequence length="190" mass="21145">MSYGFMVWAVDTNKLKQAAGSKDEKLRRMIGGRFKRDLARLDELFEGSGGPNTYEALRQIIDGTVPPDARGAIYSYAFKLLVEHFGRFLDNAAVYPWSSPDFAPVNAALKQMEVPFELDDLHGSRLPIQLPSPDDFPLTGWVGEAEVKKISAAFERAKSPQGETGAIIDCVRGWFRDAAAQDRGLVSYYH</sequence>
<evidence type="ECO:0000313" key="3">
    <source>
        <dbReference type="Proteomes" id="UP000662747"/>
    </source>
</evidence>